<dbReference type="InterPro" id="IPR045584">
    <property type="entry name" value="Pilin-like"/>
</dbReference>
<evidence type="ECO:0000313" key="3">
    <source>
        <dbReference type="EMBL" id="POZ80177.1"/>
    </source>
</evidence>
<dbReference type="Gene3D" id="3.30.1690.10">
    <property type="entry name" value="TcpA-like pilin"/>
    <property type="match status" value="1"/>
</dbReference>
<dbReference type="RefSeq" id="WP_059896730.1">
    <property type="nucleotide sequence ID" value="NZ_PQVP01000006.1"/>
</dbReference>
<name>A0A2S5DM66_9BURK</name>
<gene>
    <name evidence="3" type="ORF">C3743_40065</name>
</gene>
<comment type="caution">
    <text evidence="3">The sequence shown here is derived from an EMBL/GenBank/DDBJ whole genome shotgun (WGS) entry which is preliminary data.</text>
</comment>
<keyword evidence="1" id="KW-0812">Transmembrane</keyword>
<dbReference type="SUPFAM" id="SSF54523">
    <property type="entry name" value="Pili subunits"/>
    <property type="match status" value="1"/>
</dbReference>
<proteinExistence type="predicted"/>
<dbReference type="Pfam" id="PF08805">
    <property type="entry name" value="PilS"/>
    <property type="match status" value="1"/>
</dbReference>
<feature type="transmembrane region" description="Helical" evidence="1">
    <location>
        <begin position="51"/>
        <end position="73"/>
    </location>
</feature>
<dbReference type="AlphaFoldDB" id="A0A2S5DM66"/>
<organism evidence="3 4">
    <name type="scientific">Burkholderia contaminans</name>
    <dbReference type="NCBI Taxonomy" id="488447"/>
    <lineage>
        <taxon>Bacteria</taxon>
        <taxon>Pseudomonadati</taxon>
        <taxon>Pseudomonadota</taxon>
        <taxon>Betaproteobacteria</taxon>
        <taxon>Burkholderiales</taxon>
        <taxon>Burkholderiaceae</taxon>
        <taxon>Burkholderia</taxon>
        <taxon>Burkholderia cepacia complex</taxon>
    </lineage>
</organism>
<accession>A0A2S5DM66</accession>
<dbReference type="EMBL" id="PQVP01000006">
    <property type="protein sequence ID" value="POZ80177.1"/>
    <property type="molecule type" value="Genomic_DNA"/>
</dbReference>
<keyword evidence="1" id="KW-0472">Membrane</keyword>
<protein>
    <submittedName>
        <fullName evidence="3">Pilus assembly protein PilS</fullName>
    </submittedName>
</protein>
<evidence type="ECO:0000256" key="1">
    <source>
        <dbReference type="SAM" id="Phobius"/>
    </source>
</evidence>
<evidence type="ECO:0000259" key="2">
    <source>
        <dbReference type="Pfam" id="PF08805"/>
    </source>
</evidence>
<dbReference type="Proteomes" id="UP000238655">
    <property type="component" value="Unassembled WGS sequence"/>
</dbReference>
<dbReference type="InterPro" id="IPR014911">
    <property type="entry name" value="PilS_N"/>
</dbReference>
<keyword evidence="1" id="KW-1133">Transmembrane helix</keyword>
<reference evidence="3 4" key="1">
    <citation type="submission" date="2018-01" db="EMBL/GenBank/DDBJ databases">
        <title>Successful Treatment of Persistent Burkholderia cepacia Bacteremia with Ceftazidime-Avibactam.</title>
        <authorList>
            <person name="Tamma P."/>
            <person name="Fan Y."/>
            <person name="Bergman Y."/>
            <person name="Sick-Samuels A."/>
            <person name="Hsu A."/>
            <person name="Timp W."/>
            <person name="Simner P."/>
        </authorList>
    </citation>
    <scope>NUCLEOTIDE SEQUENCE [LARGE SCALE GENOMIC DNA]</scope>
    <source>
        <strain evidence="3 4">170816</strain>
    </source>
</reference>
<feature type="domain" description="Type 4 secretion system PilS N-terminal" evidence="2">
    <location>
        <begin position="79"/>
        <end position="206"/>
    </location>
</feature>
<sequence length="209" mass="21653">MNDANQEHYMNAQKHFERGLHDMELEIKVGSGHAVPAALEKQRGALTFMETMGVLIVGAIVLAAAAAGLYALFSSQSQSDELNLVSTVVTNVRDLRTTSGYGTPGTDLMQNMIKIGGIPRSVGIVGGVPVNSYNQPITLVVDATGNGWVLTDPGLPQDACNRIAKKMSVAKSVNSTSINGGAAVVGEVTPTAAATACNLAANSIAWSGL</sequence>
<evidence type="ECO:0000313" key="4">
    <source>
        <dbReference type="Proteomes" id="UP000238655"/>
    </source>
</evidence>